<reference evidence="6" key="1">
    <citation type="journal article" date="2019" name="Int. J. Syst. Evol. Microbiol.">
        <title>The Global Catalogue of Microorganisms (GCM) 10K type strain sequencing project: providing services to taxonomists for standard genome sequencing and annotation.</title>
        <authorList>
            <consortium name="The Broad Institute Genomics Platform"/>
            <consortium name="The Broad Institute Genome Sequencing Center for Infectious Disease"/>
            <person name="Wu L."/>
            <person name="Ma J."/>
        </authorList>
    </citation>
    <scope>NUCLEOTIDE SEQUENCE [LARGE SCALE GENOMIC DNA]</scope>
    <source>
        <strain evidence="6">CGMCC 1.12477</strain>
    </source>
</reference>
<dbReference type="InterPro" id="IPR011711">
    <property type="entry name" value="GntR_C"/>
</dbReference>
<proteinExistence type="predicted"/>
<evidence type="ECO:0000256" key="3">
    <source>
        <dbReference type="ARBA" id="ARBA00023163"/>
    </source>
</evidence>
<dbReference type="Gene3D" id="1.20.120.530">
    <property type="entry name" value="GntR ligand-binding domain-like"/>
    <property type="match status" value="1"/>
</dbReference>
<dbReference type="PANTHER" id="PTHR43537:SF39">
    <property type="entry name" value="HTH-TYPE TRANSCRIPTIONAL REGULATOR MCBR"/>
    <property type="match status" value="1"/>
</dbReference>
<dbReference type="Proteomes" id="UP001597186">
    <property type="component" value="Unassembled WGS sequence"/>
</dbReference>
<evidence type="ECO:0000313" key="6">
    <source>
        <dbReference type="Proteomes" id="UP001597186"/>
    </source>
</evidence>
<dbReference type="InterPro" id="IPR000524">
    <property type="entry name" value="Tscrpt_reg_HTH_GntR"/>
</dbReference>
<keyword evidence="3" id="KW-0804">Transcription</keyword>
<organism evidence="5 6">
    <name type="scientific">Lacimonas salitolerans</name>
    <dbReference type="NCBI Taxonomy" id="1323750"/>
    <lineage>
        <taxon>Bacteria</taxon>
        <taxon>Pseudomonadati</taxon>
        <taxon>Pseudomonadota</taxon>
        <taxon>Alphaproteobacteria</taxon>
        <taxon>Rhodobacterales</taxon>
        <taxon>Paracoccaceae</taxon>
        <taxon>Lacimonas</taxon>
    </lineage>
</organism>
<dbReference type="InterPro" id="IPR036390">
    <property type="entry name" value="WH_DNA-bd_sf"/>
</dbReference>
<dbReference type="InterPro" id="IPR008920">
    <property type="entry name" value="TF_FadR/GntR_C"/>
</dbReference>
<evidence type="ECO:0000259" key="4">
    <source>
        <dbReference type="PROSITE" id="PS50949"/>
    </source>
</evidence>
<evidence type="ECO:0000256" key="2">
    <source>
        <dbReference type="ARBA" id="ARBA00023125"/>
    </source>
</evidence>
<dbReference type="InterPro" id="IPR036388">
    <property type="entry name" value="WH-like_DNA-bd_sf"/>
</dbReference>
<evidence type="ECO:0000313" key="5">
    <source>
        <dbReference type="EMBL" id="MFD1510219.1"/>
    </source>
</evidence>
<dbReference type="PROSITE" id="PS50949">
    <property type="entry name" value="HTH_GNTR"/>
    <property type="match status" value="1"/>
</dbReference>
<dbReference type="SUPFAM" id="SSF48008">
    <property type="entry name" value="GntR ligand-binding domain-like"/>
    <property type="match status" value="1"/>
</dbReference>
<dbReference type="PANTHER" id="PTHR43537">
    <property type="entry name" value="TRANSCRIPTIONAL REGULATOR, GNTR FAMILY"/>
    <property type="match status" value="1"/>
</dbReference>
<dbReference type="SUPFAM" id="SSF46785">
    <property type="entry name" value="Winged helix' DNA-binding domain"/>
    <property type="match status" value="1"/>
</dbReference>
<dbReference type="Pfam" id="PF00392">
    <property type="entry name" value="GntR"/>
    <property type="match status" value="1"/>
</dbReference>
<name>A0ABW4EJ99_9RHOB</name>
<accession>A0ABW4EJ99</accession>
<dbReference type="RefSeq" id="WP_379916171.1">
    <property type="nucleotide sequence ID" value="NZ_JBHUDD010000059.1"/>
</dbReference>
<feature type="domain" description="HTH gntR-type" evidence="4">
    <location>
        <begin position="18"/>
        <end position="85"/>
    </location>
</feature>
<keyword evidence="6" id="KW-1185">Reference proteome</keyword>
<dbReference type="SMART" id="SM00345">
    <property type="entry name" value="HTH_GNTR"/>
    <property type="match status" value="1"/>
</dbReference>
<keyword evidence="2" id="KW-0238">DNA-binding</keyword>
<keyword evidence="1" id="KW-0805">Transcription regulation</keyword>
<sequence length="234" mass="25684">MNDLAQKTGGSDGLGAGLPAHQVIYGKLRELILFGEIAPGEAVTIQGLCARLGAGMTPVREAIRRLISEGALEFQGNRRVCVPQLTAANVAEIIFARQWLESHLALRATQRAKADDLAGLARIDAALDRAIERGELHAYLQQNYLFHQRIYQIADAPILAEMAERLWLRFGPALRVMIGRVGTQNLPDKHRALMECMRTGDPEGAARAVREDMLQGMEQVRAMLERAQNAQPGG</sequence>
<dbReference type="EMBL" id="JBHUDD010000059">
    <property type="protein sequence ID" value="MFD1510219.1"/>
    <property type="molecule type" value="Genomic_DNA"/>
</dbReference>
<evidence type="ECO:0000256" key="1">
    <source>
        <dbReference type="ARBA" id="ARBA00023015"/>
    </source>
</evidence>
<protein>
    <submittedName>
        <fullName evidence="5">GntR family transcriptional regulator</fullName>
    </submittedName>
</protein>
<gene>
    <name evidence="5" type="ORF">ACFTOW_12480</name>
</gene>
<dbReference type="SMART" id="SM00895">
    <property type="entry name" value="FCD"/>
    <property type="match status" value="1"/>
</dbReference>
<dbReference type="Gene3D" id="1.10.10.10">
    <property type="entry name" value="Winged helix-like DNA-binding domain superfamily/Winged helix DNA-binding domain"/>
    <property type="match status" value="1"/>
</dbReference>
<dbReference type="Pfam" id="PF07729">
    <property type="entry name" value="FCD"/>
    <property type="match status" value="1"/>
</dbReference>
<comment type="caution">
    <text evidence="5">The sequence shown here is derived from an EMBL/GenBank/DDBJ whole genome shotgun (WGS) entry which is preliminary data.</text>
</comment>